<name>A0A3B0YB68_9ZZZZ</name>
<gene>
    <name evidence="2" type="ORF">MNBD_GAMMA15-740</name>
</gene>
<proteinExistence type="predicted"/>
<evidence type="ECO:0008006" key="3">
    <source>
        <dbReference type="Google" id="ProtNLM"/>
    </source>
</evidence>
<dbReference type="AlphaFoldDB" id="A0A3B0YB68"/>
<keyword evidence="1" id="KW-0472">Membrane</keyword>
<sequence>MNINLENKLKAYYVTAILGVVFAVAGFGYNTWRLELSEDNNNVRTASFEVLTKLAELEQVIYAAHYDKDVVLGSPRKGWVMVGLIADLSSLISKPVEIQSLELKKVWSENWENMADDQAATEQLVEQIERVRKGIKTALTTLS</sequence>
<keyword evidence="1" id="KW-0812">Transmembrane</keyword>
<evidence type="ECO:0000313" key="2">
    <source>
        <dbReference type="EMBL" id="VAW72797.1"/>
    </source>
</evidence>
<reference evidence="2" key="1">
    <citation type="submission" date="2018-06" db="EMBL/GenBank/DDBJ databases">
        <authorList>
            <person name="Zhirakovskaya E."/>
        </authorList>
    </citation>
    <scope>NUCLEOTIDE SEQUENCE</scope>
</reference>
<keyword evidence="1" id="KW-1133">Transmembrane helix</keyword>
<organism evidence="2">
    <name type="scientific">hydrothermal vent metagenome</name>
    <dbReference type="NCBI Taxonomy" id="652676"/>
    <lineage>
        <taxon>unclassified sequences</taxon>
        <taxon>metagenomes</taxon>
        <taxon>ecological metagenomes</taxon>
    </lineage>
</organism>
<accession>A0A3B0YB68</accession>
<feature type="transmembrane region" description="Helical" evidence="1">
    <location>
        <begin position="12"/>
        <end position="32"/>
    </location>
</feature>
<protein>
    <recommendedName>
        <fullName evidence="3">CHASE3 domain-containing protein</fullName>
    </recommendedName>
</protein>
<evidence type="ECO:0000256" key="1">
    <source>
        <dbReference type="SAM" id="Phobius"/>
    </source>
</evidence>
<dbReference type="EMBL" id="UOFN01000005">
    <property type="protein sequence ID" value="VAW72797.1"/>
    <property type="molecule type" value="Genomic_DNA"/>
</dbReference>